<organism evidence="1">
    <name type="scientific">Desulfofervidus auxilii</name>
    <dbReference type="NCBI Taxonomy" id="1621989"/>
    <lineage>
        <taxon>Bacteria</taxon>
        <taxon>Pseudomonadati</taxon>
        <taxon>Thermodesulfobacteriota</taxon>
        <taxon>Candidatus Desulfofervidia</taxon>
        <taxon>Candidatus Desulfofervidales</taxon>
        <taxon>Candidatus Desulfofervidaceae</taxon>
        <taxon>Candidatus Desulfofervidus</taxon>
    </lineage>
</organism>
<dbReference type="AlphaFoldDB" id="A0A7C0Y3V7"/>
<comment type="caution">
    <text evidence="1">The sequence shown here is derived from an EMBL/GenBank/DDBJ whole genome shotgun (WGS) entry which is preliminary data.</text>
</comment>
<name>A0A7C0Y3V7_DESA2</name>
<protein>
    <submittedName>
        <fullName evidence="1">Uncharacterized protein</fullName>
    </submittedName>
</protein>
<evidence type="ECO:0000313" key="1">
    <source>
        <dbReference type="EMBL" id="HDD43837.1"/>
    </source>
</evidence>
<dbReference type="Proteomes" id="UP000886289">
    <property type="component" value="Unassembled WGS sequence"/>
</dbReference>
<accession>A0A7C0Y3V7</accession>
<dbReference type="EMBL" id="DRBS01000120">
    <property type="protein sequence ID" value="HDD43837.1"/>
    <property type="molecule type" value="Genomic_DNA"/>
</dbReference>
<proteinExistence type="predicted"/>
<reference evidence="1" key="1">
    <citation type="journal article" date="2020" name="mSystems">
        <title>Genome- and Community-Level Interaction Insights into Carbon Utilization and Element Cycling Functions of Hydrothermarchaeota in Hydrothermal Sediment.</title>
        <authorList>
            <person name="Zhou Z."/>
            <person name="Liu Y."/>
            <person name="Xu W."/>
            <person name="Pan J."/>
            <person name="Luo Z.H."/>
            <person name="Li M."/>
        </authorList>
    </citation>
    <scope>NUCLEOTIDE SEQUENCE [LARGE SCALE GENOMIC DNA]</scope>
    <source>
        <strain evidence="1">HyVt-233</strain>
    </source>
</reference>
<sequence>MIKYIGNTRKRVAVLCDNFKILYKIQKIFKKRRITAYFEVKKETFYDAIIFVLNDLDAKKLLKREDLTLLYTVFNNEIHFLLDYASILKDFFVRNAKIGIDPGLHNIGLVVVAENIYIFGEIFSEVQDILDLIDAIIKYNPRLSNILIKIGNGVNYDIFLKKIKEKTKNITGQQIAIEIVDEKTAKQHIVWESFLKNRNILDAYKILISKGYRRI</sequence>
<gene>
    <name evidence="1" type="ORF">ENG63_03115</name>
</gene>